<reference evidence="10" key="1">
    <citation type="submission" date="2022-10" db="EMBL/GenBank/DDBJ databases">
        <title>Tapping the CABI collections for fungal endophytes: first genome assemblies for Collariella, Neodidymelliopsis, Ascochyta clinopodiicola, Didymella pomorum, Didymosphaeria variabile, Neocosmospora piperis and Neocucurbitaria cava.</title>
        <authorList>
            <person name="Hill R."/>
        </authorList>
    </citation>
    <scope>NUCLEOTIDE SEQUENCE</scope>
    <source>
        <strain evidence="10">IMI 355082</strain>
    </source>
</reference>
<keyword evidence="11" id="KW-1185">Reference proteome</keyword>
<dbReference type="OrthoDB" id="8117402at2759"/>
<gene>
    <name evidence="10" type="ORF">N0V93_001041</name>
</gene>
<proteinExistence type="predicted"/>
<dbReference type="InterPro" id="IPR051059">
    <property type="entry name" value="VerF-like"/>
</dbReference>
<dbReference type="SMART" id="SM00355">
    <property type="entry name" value="ZnF_C2H2"/>
    <property type="match status" value="2"/>
</dbReference>
<keyword evidence="3" id="KW-0677">Repeat</keyword>
<keyword evidence="4 7" id="KW-0863">Zinc-finger</keyword>
<feature type="region of interest" description="Disordered" evidence="8">
    <location>
        <begin position="63"/>
        <end position="119"/>
    </location>
</feature>
<evidence type="ECO:0000256" key="2">
    <source>
        <dbReference type="ARBA" id="ARBA00022723"/>
    </source>
</evidence>
<feature type="compositionally biased region" description="Low complexity" evidence="8">
    <location>
        <begin position="103"/>
        <end position="119"/>
    </location>
</feature>
<dbReference type="PANTHER" id="PTHR40626">
    <property type="entry name" value="MIP31509P"/>
    <property type="match status" value="1"/>
</dbReference>
<evidence type="ECO:0000256" key="8">
    <source>
        <dbReference type="SAM" id="MobiDB-lite"/>
    </source>
</evidence>
<dbReference type="Pfam" id="PF00096">
    <property type="entry name" value="zf-C2H2"/>
    <property type="match status" value="1"/>
</dbReference>
<dbReference type="Gene3D" id="3.30.160.60">
    <property type="entry name" value="Classic Zinc Finger"/>
    <property type="match status" value="2"/>
</dbReference>
<dbReference type="InterPro" id="IPR036236">
    <property type="entry name" value="Znf_C2H2_sf"/>
</dbReference>
<sequence>MSVAIAGPDAQCYQPFQCQVCQTRFTRHENLKRHAALHTGSREKPSFPCEFCPITFSRRDLRHRHIRRKHPEHEERRAPKRRRRNSTAATAETSADGSDAECSSSSKPASKPKLQPQPQQWDEELGLGMLSSGGWHPDWLNAQLIHDEHQQHHLGTVNLGLVESAVGGQEQPTAKDIEPTTGANVLEPGQHPLMGGSPASNPDSIVFNQGLPDGLSPSDLPYFQEEWYPTASQIAQGVDLFFTHVSHFVPFLHLPTFDPTQSAEHLVLAMLCLAYQHGEDPDAGNGPSTGDNLSQHCFHRARVLIASEGELEDSPADELALVQTYLLLEIAAMTYLCGKDSAYGLKVHSKMISLVRSSGLTQPRLSASTTAEDLDSLWRAFVKVESQKRTLFAVHQIDALWYQILSIPRSLSHLEIKHELPCPEDRWAASSASVWAHRELLRGHTLPPLQYADAVRRFLSSDAAVDTLPPFDSYGAINITQFLLSSAREVSGWSAMTGRLSLERLETLKASLVTLGTFVHPPEDGLSSSRTSSVEATATWEMAMIELRIWSSTHTGGVVQGSVDAALKQLTSVASSSEPSYGAETAQATRPYIDWFLRYLDDTIAPESESPWVALFAFKAFLIAWQLVRAEITGAMQVVGVKDGDVDGAIAWARDIFRRRERRRLGKIIVECLDLLVP</sequence>
<dbReference type="PANTHER" id="PTHR40626:SF11">
    <property type="entry name" value="ZINC FINGER PROTEIN YPR022C"/>
    <property type="match status" value="1"/>
</dbReference>
<evidence type="ECO:0000256" key="1">
    <source>
        <dbReference type="ARBA" id="ARBA00004123"/>
    </source>
</evidence>
<dbReference type="GO" id="GO:0000978">
    <property type="term" value="F:RNA polymerase II cis-regulatory region sequence-specific DNA binding"/>
    <property type="evidence" value="ECO:0007669"/>
    <property type="project" value="InterPro"/>
</dbReference>
<dbReference type="Pfam" id="PF04082">
    <property type="entry name" value="Fungal_trans"/>
    <property type="match status" value="1"/>
</dbReference>
<comment type="caution">
    <text evidence="10">The sequence shown here is derived from an EMBL/GenBank/DDBJ whole genome shotgun (WGS) entry which is preliminary data.</text>
</comment>
<comment type="subcellular location">
    <subcellularLocation>
        <location evidence="1">Nucleus</location>
    </subcellularLocation>
</comment>
<dbReference type="EMBL" id="JAPEVB010000001">
    <property type="protein sequence ID" value="KAJ4396819.1"/>
    <property type="molecule type" value="Genomic_DNA"/>
</dbReference>
<dbReference type="PROSITE" id="PS00028">
    <property type="entry name" value="ZINC_FINGER_C2H2_1"/>
    <property type="match status" value="2"/>
</dbReference>
<evidence type="ECO:0000313" key="11">
    <source>
        <dbReference type="Proteomes" id="UP001140453"/>
    </source>
</evidence>
<evidence type="ECO:0000256" key="3">
    <source>
        <dbReference type="ARBA" id="ARBA00022737"/>
    </source>
</evidence>
<dbReference type="AlphaFoldDB" id="A0A9W8Z1C0"/>
<evidence type="ECO:0000256" key="5">
    <source>
        <dbReference type="ARBA" id="ARBA00022833"/>
    </source>
</evidence>
<evidence type="ECO:0000256" key="6">
    <source>
        <dbReference type="ARBA" id="ARBA00023242"/>
    </source>
</evidence>
<evidence type="ECO:0000256" key="4">
    <source>
        <dbReference type="ARBA" id="ARBA00022771"/>
    </source>
</evidence>
<keyword evidence="2" id="KW-0479">Metal-binding</keyword>
<evidence type="ECO:0000256" key="7">
    <source>
        <dbReference type="PROSITE-ProRule" id="PRU00042"/>
    </source>
</evidence>
<keyword evidence="5" id="KW-0862">Zinc</keyword>
<name>A0A9W8Z1C0_9PEZI</name>
<dbReference type="SUPFAM" id="SSF57667">
    <property type="entry name" value="beta-beta-alpha zinc fingers"/>
    <property type="match status" value="1"/>
</dbReference>
<keyword evidence="6" id="KW-0539">Nucleus</keyword>
<feature type="domain" description="C2H2-type" evidence="9">
    <location>
        <begin position="47"/>
        <end position="75"/>
    </location>
</feature>
<accession>A0A9W8Z1C0</accession>
<dbReference type="PROSITE" id="PS50157">
    <property type="entry name" value="ZINC_FINGER_C2H2_2"/>
    <property type="match status" value="2"/>
</dbReference>
<protein>
    <recommendedName>
        <fullName evidence="9">C2H2-type domain-containing protein</fullName>
    </recommendedName>
</protein>
<dbReference type="GO" id="GO:0005634">
    <property type="term" value="C:nucleus"/>
    <property type="evidence" value="ECO:0007669"/>
    <property type="project" value="UniProtKB-SubCell"/>
</dbReference>
<evidence type="ECO:0000259" key="9">
    <source>
        <dbReference type="PROSITE" id="PS50157"/>
    </source>
</evidence>
<dbReference type="CDD" id="cd12148">
    <property type="entry name" value="fungal_TF_MHR"/>
    <property type="match status" value="1"/>
</dbReference>
<dbReference type="GO" id="GO:0006351">
    <property type="term" value="P:DNA-templated transcription"/>
    <property type="evidence" value="ECO:0007669"/>
    <property type="project" value="InterPro"/>
</dbReference>
<dbReference type="GO" id="GO:0000785">
    <property type="term" value="C:chromatin"/>
    <property type="evidence" value="ECO:0007669"/>
    <property type="project" value="TreeGrafter"/>
</dbReference>
<dbReference type="InterPro" id="IPR007219">
    <property type="entry name" value="XnlR_reg_dom"/>
</dbReference>
<evidence type="ECO:0000313" key="10">
    <source>
        <dbReference type="EMBL" id="KAJ4396819.1"/>
    </source>
</evidence>
<dbReference type="Proteomes" id="UP001140453">
    <property type="component" value="Unassembled WGS sequence"/>
</dbReference>
<feature type="domain" description="C2H2-type" evidence="9">
    <location>
        <begin position="16"/>
        <end position="43"/>
    </location>
</feature>
<feature type="compositionally biased region" description="Polar residues" evidence="8">
    <location>
        <begin position="86"/>
        <end position="96"/>
    </location>
</feature>
<organism evidence="10 11">
    <name type="scientific">Gnomoniopsis smithogilvyi</name>
    <dbReference type="NCBI Taxonomy" id="1191159"/>
    <lineage>
        <taxon>Eukaryota</taxon>
        <taxon>Fungi</taxon>
        <taxon>Dikarya</taxon>
        <taxon>Ascomycota</taxon>
        <taxon>Pezizomycotina</taxon>
        <taxon>Sordariomycetes</taxon>
        <taxon>Sordariomycetidae</taxon>
        <taxon>Diaporthales</taxon>
        <taxon>Gnomoniaceae</taxon>
        <taxon>Gnomoniopsis</taxon>
    </lineage>
</organism>
<dbReference type="GO" id="GO:0000981">
    <property type="term" value="F:DNA-binding transcription factor activity, RNA polymerase II-specific"/>
    <property type="evidence" value="ECO:0007669"/>
    <property type="project" value="InterPro"/>
</dbReference>
<dbReference type="InterPro" id="IPR013087">
    <property type="entry name" value="Znf_C2H2_type"/>
</dbReference>
<dbReference type="GO" id="GO:0008270">
    <property type="term" value="F:zinc ion binding"/>
    <property type="evidence" value="ECO:0007669"/>
    <property type="project" value="UniProtKB-KW"/>
</dbReference>